<dbReference type="eggNOG" id="COG0524">
    <property type="taxonomic scope" value="Bacteria"/>
</dbReference>
<name>E1R6F7_SEDSS</name>
<dbReference type="Pfam" id="PF00294">
    <property type="entry name" value="PfkB"/>
    <property type="match status" value="1"/>
</dbReference>
<dbReference type="GO" id="GO:0003824">
    <property type="term" value="F:catalytic activity"/>
    <property type="evidence" value="ECO:0007669"/>
    <property type="project" value="UniProtKB-ARBA"/>
</dbReference>
<gene>
    <name evidence="2" type="ordered locus">Spirs_1849</name>
</gene>
<dbReference type="STRING" id="573413.Spirs_1849"/>
<dbReference type="KEGG" id="ssm:Spirs_1849"/>
<proteinExistence type="predicted"/>
<dbReference type="InterPro" id="IPR029056">
    <property type="entry name" value="Ribokinase-like"/>
</dbReference>
<evidence type="ECO:0000259" key="1">
    <source>
        <dbReference type="Pfam" id="PF00294"/>
    </source>
</evidence>
<dbReference type="EMBL" id="CP002116">
    <property type="protein sequence ID" value="ADK80975.1"/>
    <property type="molecule type" value="Genomic_DNA"/>
</dbReference>
<keyword evidence="3" id="KW-1185">Reference proteome</keyword>
<accession>E1R6F7</accession>
<dbReference type="Gene3D" id="3.40.1190.20">
    <property type="match status" value="1"/>
</dbReference>
<dbReference type="Proteomes" id="UP000002318">
    <property type="component" value="Chromosome"/>
</dbReference>
<dbReference type="AlphaFoldDB" id="E1R6F7"/>
<dbReference type="HOGENOM" id="CLU_065902_0_0_12"/>
<protein>
    <submittedName>
        <fullName evidence="2">PfkB domain protein</fullName>
    </submittedName>
</protein>
<dbReference type="OrthoDB" id="9813569at2"/>
<reference evidence="2 3" key="1">
    <citation type="journal article" date="2010" name="Stand. Genomic Sci.">
        <title>Complete genome sequence of Spirochaeta smaragdinae type strain (SEBR 4228).</title>
        <authorList>
            <person name="Mavromatis K."/>
            <person name="Yasawong M."/>
            <person name="Chertkov O."/>
            <person name="Lapidus A."/>
            <person name="Lucas S."/>
            <person name="Nolan M."/>
            <person name="Del Rio T.G."/>
            <person name="Tice H."/>
            <person name="Cheng J.F."/>
            <person name="Pitluck S."/>
            <person name="Liolios K."/>
            <person name="Ivanova N."/>
            <person name="Tapia R."/>
            <person name="Han C."/>
            <person name="Bruce D."/>
            <person name="Goodwin L."/>
            <person name="Pati A."/>
            <person name="Chen A."/>
            <person name="Palaniappan K."/>
            <person name="Land M."/>
            <person name="Hauser L."/>
            <person name="Chang Y.J."/>
            <person name="Jeffries C.D."/>
            <person name="Detter J.C."/>
            <person name="Rohde M."/>
            <person name="Brambilla E."/>
            <person name="Spring S."/>
            <person name="Goker M."/>
            <person name="Sikorski J."/>
            <person name="Woyke T."/>
            <person name="Bristow J."/>
            <person name="Eisen J.A."/>
            <person name="Markowitz V."/>
            <person name="Hugenholtz P."/>
            <person name="Klenk H.P."/>
            <person name="Kyrpides N.C."/>
        </authorList>
    </citation>
    <scope>NUCLEOTIDE SEQUENCE [LARGE SCALE GENOMIC DNA]</scope>
    <source>
        <strain evidence="3">DSM 11293 / JCM 15392 / SEBR 4228</strain>
    </source>
</reference>
<feature type="domain" description="Carbohydrate kinase PfkB" evidence="1">
    <location>
        <begin position="8"/>
        <end position="268"/>
    </location>
</feature>
<evidence type="ECO:0000313" key="3">
    <source>
        <dbReference type="Proteomes" id="UP000002318"/>
    </source>
</evidence>
<sequence>MTYDITMIGHISKDVMIYPEDEQRFIGGPVIYSSIAAARSGKRIHVITKCSEKDRAALSGMEAEGVKVSWLSSPDTTSIENIYLSDDRERRKVRLLSKASSFSLEELPEEGSLIFHLAGLFRGEIPDAIIPHLAKKGSVGVDAQGLLRCNEKGALFFKNWENAHQLMPHISYFKADAMEAEILTGTSDRKDAARILADMGAKEIVITHHDGVLVLVNGEFCYAPYTAANLSGRTGRGDTTFAAYMAVRLDSDPSWATAYAAALCSMKMEAPGPFSGTEEMVYERMERMGFSRKGREK</sequence>
<dbReference type="SUPFAM" id="SSF53613">
    <property type="entry name" value="Ribokinase-like"/>
    <property type="match status" value="1"/>
</dbReference>
<organism evidence="2 3">
    <name type="scientific">Sediminispirochaeta smaragdinae (strain DSM 11293 / JCM 15392 / SEBR 4228)</name>
    <name type="common">Spirochaeta smaragdinae</name>
    <dbReference type="NCBI Taxonomy" id="573413"/>
    <lineage>
        <taxon>Bacteria</taxon>
        <taxon>Pseudomonadati</taxon>
        <taxon>Spirochaetota</taxon>
        <taxon>Spirochaetia</taxon>
        <taxon>Spirochaetales</taxon>
        <taxon>Spirochaetaceae</taxon>
        <taxon>Sediminispirochaeta</taxon>
    </lineage>
</organism>
<dbReference type="InterPro" id="IPR011611">
    <property type="entry name" value="PfkB_dom"/>
</dbReference>
<evidence type="ECO:0000313" key="2">
    <source>
        <dbReference type="EMBL" id="ADK80975.1"/>
    </source>
</evidence>
<dbReference type="RefSeq" id="WP_013254439.1">
    <property type="nucleotide sequence ID" value="NC_014364.1"/>
</dbReference>